<feature type="domain" description="NADH-quinone oxidoreductase subunit D" evidence="2">
    <location>
        <begin position="8"/>
        <end position="58"/>
    </location>
</feature>
<dbReference type="Proteomes" id="UP000265427">
    <property type="component" value="Unassembled WGS sequence"/>
</dbReference>
<evidence type="ECO:0000313" key="6">
    <source>
        <dbReference type="Proteomes" id="UP000266196"/>
    </source>
</evidence>
<comment type="similarity">
    <text evidence="1">Belongs to the complex I 49 kDa subunit family.</text>
</comment>
<sequence length="122" mass="13929">MMSQEHAYVLGARMHSSYFRPGGVNQDLPLGLLNDIYLFCLQFPTRLDEFEEMLTNNRKTQPYEIYDKLNFTIPVGTNDYSENISVNSGETYTVIEAPKDHMIADVVTIIGTQDIVFGEVDR</sequence>
<dbReference type="GO" id="GO:0005739">
    <property type="term" value="C:mitochondrion"/>
    <property type="evidence" value="ECO:0007669"/>
    <property type="project" value="GOC"/>
</dbReference>
<name>A0A397A7H2_APHAT</name>
<dbReference type="GO" id="GO:0051287">
    <property type="term" value="F:NAD binding"/>
    <property type="evidence" value="ECO:0007669"/>
    <property type="project" value="InterPro"/>
</dbReference>
<reference evidence="5 6" key="1">
    <citation type="submission" date="2018-08" db="EMBL/GenBank/DDBJ databases">
        <title>Aphanomyces genome sequencing and annotation.</title>
        <authorList>
            <person name="Minardi D."/>
            <person name="Oidtmann B."/>
            <person name="Van Der Giezen M."/>
            <person name="Studholme D.J."/>
        </authorList>
    </citation>
    <scope>NUCLEOTIDE SEQUENCE [LARGE SCALE GENOMIC DNA]</scope>
    <source>
        <strain evidence="4 6">197901</strain>
        <strain evidence="3 5">Kv</strain>
    </source>
</reference>
<protein>
    <recommendedName>
        <fullName evidence="2">NADH-quinone oxidoreductase subunit D domain-containing protein</fullName>
    </recommendedName>
</protein>
<evidence type="ECO:0000313" key="3">
    <source>
        <dbReference type="EMBL" id="RHY01838.1"/>
    </source>
</evidence>
<dbReference type="GO" id="GO:0016651">
    <property type="term" value="F:oxidoreductase activity, acting on NAD(P)H"/>
    <property type="evidence" value="ECO:0007669"/>
    <property type="project" value="InterPro"/>
</dbReference>
<dbReference type="SUPFAM" id="SSF56762">
    <property type="entry name" value="HydB/Nqo4-like"/>
    <property type="match status" value="1"/>
</dbReference>
<evidence type="ECO:0000313" key="5">
    <source>
        <dbReference type="Proteomes" id="UP000265427"/>
    </source>
</evidence>
<dbReference type="PANTHER" id="PTHR11993">
    <property type="entry name" value="NADH-UBIQUINONE OXIDOREDUCTASE 49 KDA SUBUNIT"/>
    <property type="match status" value="1"/>
</dbReference>
<accession>A0A397A7H2</accession>
<dbReference type="PANTHER" id="PTHR11993:SF10">
    <property type="entry name" value="NADH DEHYDROGENASE [UBIQUINONE] IRON-SULFUR PROTEIN 2, MITOCHONDRIAL"/>
    <property type="match status" value="1"/>
</dbReference>
<dbReference type="Proteomes" id="UP000266196">
    <property type="component" value="Unassembled WGS sequence"/>
</dbReference>
<proteinExistence type="inferred from homology"/>
<gene>
    <name evidence="4" type="ORF">DYB31_002168</name>
    <name evidence="3" type="ORF">DYB36_002779</name>
</gene>
<dbReference type="InterPro" id="IPR022885">
    <property type="entry name" value="NDH1_su_D/H"/>
</dbReference>
<organism evidence="3 5">
    <name type="scientific">Aphanomyces astaci</name>
    <name type="common">Crayfish plague agent</name>
    <dbReference type="NCBI Taxonomy" id="112090"/>
    <lineage>
        <taxon>Eukaryota</taxon>
        <taxon>Sar</taxon>
        <taxon>Stramenopiles</taxon>
        <taxon>Oomycota</taxon>
        <taxon>Saprolegniomycetes</taxon>
        <taxon>Saprolegniales</taxon>
        <taxon>Verrucalvaceae</taxon>
        <taxon>Aphanomyces</taxon>
    </lineage>
</organism>
<evidence type="ECO:0000313" key="4">
    <source>
        <dbReference type="EMBL" id="RHZ26445.1"/>
    </source>
</evidence>
<dbReference type="GO" id="GO:0048038">
    <property type="term" value="F:quinone binding"/>
    <property type="evidence" value="ECO:0007669"/>
    <property type="project" value="InterPro"/>
</dbReference>
<comment type="caution">
    <text evidence="3">The sequence shown here is derived from an EMBL/GenBank/DDBJ whole genome shotgun (WGS) entry which is preliminary data.</text>
</comment>
<dbReference type="Gene3D" id="1.10.645.10">
    <property type="entry name" value="Cytochrome-c3 Hydrogenase, chain B"/>
    <property type="match status" value="1"/>
</dbReference>
<dbReference type="GO" id="GO:0006120">
    <property type="term" value="P:mitochondrial electron transport, NADH to ubiquinone"/>
    <property type="evidence" value="ECO:0007669"/>
    <property type="project" value="TreeGrafter"/>
</dbReference>
<dbReference type="EMBL" id="QUTE01008066">
    <property type="protein sequence ID" value="RHZ26445.1"/>
    <property type="molecule type" value="Genomic_DNA"/>
</dbReference>
<dbReference type="InterPro" id="IPR029014">
    <property type="entry name" value="NiFe-Hase_large"/>
</dbReference>
<dbReference type="Pfam" id="PF00346">
    <property type="entry name" value="Complex1_49kDa"/>
    <property type="match status" value="1"/>
</dbReference>
<evidence type="ECO:0000259" key="2">
    <source>
        <dbReference type="Pfam" id="PF00346"/>
    </source>
</evidence>
<dbReference type="InterPro" id="IPR001135">
    <property type="entry name" value="NADH_Q_OxRdtase_suD"/>
</dbReference>
<dbReference type="EMBL" id="QUSZ01007689">
    <property type="protein sequence ID" value="RHY01838.1"/>
    <property type="molecule type" value="Genomic_DNA"/>
</dbReference>
<evidence type="ECO:0000256" key="1">
    <source>
        <dbReference type="ARBA" id="ARBA00005769"/>
    </source>
</evidence>
<dbReference type="AlphaFoldDB" id="A0A397A7H2"/>